<evidence type="ECO:0000313" key="2">
    <source>
        <dbReference type="EMBL" id="MFD1206822.1"/>
    </source>
</evidence>
<feature type="transmembrane region" description="Helical" evidence="1">
    <location>
        <begin position="21"/>
        <end position="48"/>
    </location>
</feature>
<dbReference type="RefSeq" id="WP_381482496.1">
    <property type="nucleotide sequence ID" value="NZ_JBHTLT010000130.1"/>
</dbReference>
<feature type="transmembrane region" description="Helical" evidence="1">
    <location>
        <begin position="250"/>
        <end position="272"/>
    </location>
</feature>
<feature type="transmembrane region" description="Helical" evidence="1">
    <location>
        <begin position="117"/>
        <end position="138"/>
    </location>
</feature>
<keyword evidence="1" id="KW-0472">Membrane</keyword>
<name>A0ABW3U2E3_9BACL</name>
<gene>
    <name evidence="2" type="ORF">ACFQ38_17130</name>
</gene>
<feature type="transmembrane region" description="Helical" evidence="1">
    <location>
        <begin position="178"/>
        <end position="198"/>
    </location>
</feature>
<organism evidence="2 3">
    <name type="scientific">Sporosarcina contaminans</name>
    <dbReference type="NCBI Taxonomy" id="633403"/>
    <lineage>
        <taxon>Bacteria</taxon>
        <taxon>Bacillati</taxon>
        <taxon>Bacillota</taxon>
        <taxon>Bacilli</taxon>
        <taxon>Bacillales</taxon>
        <taxon>Caryophanaceae</taxon>
        <taxon>Sporosarcina</taxon>
    </lineage>
</organism>
<keyword evidence="1" id="KW-1133">Transmembrane helix</keyword>
<feature type="transmembrane region" description="Helical" evidence="1">
    <location>
        <begin position="60"/>
        <end position="82"/>
    </location>
</feature>
<proteinExistence type="predicted"/>
<dbReference type="Pfam" id="PF12679">
    <property type="entry name" value="ABC2_membrane_2"/>
    <property type="match status" value="1"/>
</dbReference>
<dbReference type="EMBL" id="JBHTLT010000130">
    <property type="protein sequence ID" value="MFD1206822.1"/>
    <property type="molecule type" value="Genomic_DNA"/>
</dbReference>
<protein>
    <submittedName>
        <fullName evidence="2">ABC transporter permease</fullName>
    </submittedName>
</protein>
<feature type="transmembrane region" description="Helical" evidence="1">
    <location>
        <begin position="219"/>
        <end position="238"/>
    </location>
</feature>
<evidence type="ECO:0000313" key="3">
    <source>
        <dbReference type="Proteomes" id="UP001597231"/>
    </source>
</evidence>
<keyword evidence="1" id="KW-0812">Transmembrane</keyword>
<dbReference type="Proteomes" id="UP001597231">
    <property type="component" value="Unassembled WGS sequence"/>
</dbReference>
<reference evidence="3" key="1">
    <citation type="journal article" date="2019" name="Int. J. Syst. Evol. Microbiol.">
        <title>The Global Catalogue of Microorganisms (GCM) 10K type strain sequencing project: providing services to taxonomists for standard genome sequencing and annotation.</title>
        <authorList>
            <consortium name="The Broad Institute Genomics Platform"/>
            <consortium name="The Broad Institute Genome Sequencing Center for Infectious Disease"/>
            <person name="Wu L."/>
            <person name="Ma J."/>
        </authorList>
    </citation>
    <scope>NUCLEOTIDE SEQUENCE [LARGE SCALE GENOMIC DNA]</scope>
    <source>
        <strain evidence="3">CCUG 53915</strain>
    </source>
</reference>
<sequence length="283" mass="31553">MNMNFNNPVLFKELKLRFRSFKAFNGILFFLLAMCIFVFGYIFLTVNIRGTSYFRPSESFVLFAFLSFIQLGLVLFTAPGLTAGTISSEREKQTLPILLTTSQTSFQIIAGKMMSSVAFLLLLIIAGMPIYSLVFLFGGISPSDFVKVFVFLFVTLLAVGSIGVMFSTLVRKTIVSMIVTYGTMLFLTAVTGFLFIIVMQMKMMNQVSGSIIEPSYIGYFLASINPVVLFASFLSPGILEGVQEATKITFPLWGGYLIFYSFITVLSLFIAVKKLRVNTKKLK</sequence>
<evidence type="ECO:0000256" key="1">
    <source>
        <dbReference type="SAM" id="Phobius"/>
    </source>
</evidence>
<keyword evidence="3" id="KW-1185">Reference proteome</keyword>
<feature type="transmembrane region" description="Helical" evidence="1">
    <location>
        <begin position="145"/>
        <end position="166"/>
    </location>
</feature>
<comment type="caution">
    <text evidence="2">The sequence shown here is derived from an EMBL/GenBank/DDBJ whole genome shotgun (WGS) entry which is preliminary data.</text>
</comment>
<accession>A0ABW3U2E3</accession>